<dbReference type="STRING" id="1423734.FC83_GL002450"/>
<comment type="similarity">
    <text evidence="1 3">Belongs to the short-chain dehydrogenases/reductases (SDR) family.</text>
</comment>
<gene>
    <name evidence="4" type="ORF">FC83_GL002450</name>
</gene>
<dbReference type="PANTHER" id="PTHR44196:SF1">
    <property type="entry name" value="DEHYDROGENASE_REDUCTASE SDR FAMILY MEMBER 7B"/>
    <property type="match status" value="1"/>
</dbReference>
<dbReference type="Gene3D" id="3.40.50.720">
    <property type="entry name" value="NAD(P)-binding Rossmann-like Domain"/>
    <property type="match status" value="1"/>
</dbReference>
<accession>X0PNG0</accession>
<dbReference type="PROSITE" id="PS51257">
    <property type="entry name" value="PROKAR_LIPOPROTEIN"/>
    <property type="match status" value="1"/>
</dbReference>
<organism evidence="4 5">
    <name type="scientific">Agrilactobacillus composti DSM 18527 = JCM 14202</name>
    <dbReference type="NCBI Taxonomy" id="1423734"/>
    <lineage>
        <taxon>Bacteria</taxon>
        <taxon>Bacillati</taxon>
        <taxon>Bacillota</taxon>
        <taxon>Bacilli</taxon>
        <taxon>Lactobacillales</taxon>
        <taxon>Lactobacillaceae</taxon>
        <taxon>Agrilactobacillus</taxon>
    </lineage>
</organism>
<dbReference type="PRINTS" id="PR00081">
    <property type="entry name" value="GDHRDH"/>
</dbReference>
<keyword evidence="5" id="KW-1185">Reference proteome</keyword>
<dbReference type="AlphaFoldDB" id="X0PNG0"/>
<comment type="caution">
    <text evidence="4">The sequence shown here is derived from an EMBL/GenBank/DDBJ whole genome shotgun (WGS) entry which is preliminary data.</text>
</comment>
<dbReference type="Proteomes" id="UP000051236">
    <property type="component" value="Unassembled WGS sequence"/>
</dbReference>
<dbReference type="PATRIC" id="fig|1423734.3.peg.2484"/>
<evidence type="ECO:0000256" key="2">
    <source>
        <dbReference type="ARBA" id="ARBA00023002"/>
    </source>
</evidence>
<dbReference type="Pfam" id="PF00106">
    <property type="entry name" value="adh_short"/>
    <property type="match status" value="1"/>
</dbReference>
<dbReference type="InterPro" id="IPR002347">
    <property type="entry name" value="SDR_fam"/>
</dbReference>
<dbReference type="PANTHER" id="PTHR44196">
    <property type="entry name" value="DEHYDROGENASE/REDUCTASE SDR FAMILY MEMBER 7B"/>
    <property type="match status" value="1"/>
</dbReference>
<dbReference type="GO" id="GO:0016491">
    <property type="term" value="F:oxidoreductase activity"/>
    <property type="evidence" value="ECO:0007669"/>
    <property type="project" value="UniProtKB-KW"/>
</dbReference>
<dbReference type="PRINTS" id="PR00080">
    <property type="entry name" value="SDRFAMILY"/>
</dbReference>
<reference evidence="4 5" key="1">
    <citation type="journal article" date="2015" name="Genome Announc.">
        <title>Expanding the biotechnology potential of lactobacilli through comparative genomics of 213 strains and associated genera.</title>
        <authorList>
            <person name="Sun Z."/>
            <person name="Harris H.M."/>
            <person name="McCann A."/>
            <person name="Guo C."/>
            <person name="Argimon S."/>
            <person name="Zhang W."/>
            <person name="Yang X."/>
            <person name="Jeffery I.B."/>
            <person name="Cooney J.C."/>
            <person name="Kagawa T.F."/>
            <person name="Liu W."/>
            <person name="Song Y."/>
            <person name="Salvetti E."/>
            <person name="Wrobel A."/>
            <person name="Rasinkangas P."/>
            <person name="Parkhill J."/>
            <person name="Rea M.C."/>
            <person name="O'Sullivan O."/>
            <person name="Ritari J."/>
            <person name="Douillard F.P."/>
            <person name="Paul Ross R."/>
            <person name="Yang R."/>
            <person name="Briner A.E."/>
            <person name="Felis G.E."/>
            <person name="de Vos W.M."/>
            <person name="Barrangou R."/>
            <person name="Klaenhammer T.R."/>
            <person name="Caufield P.W."/>
            <person name="Cui Y."/>
            <person name="Zhang H."/>
            <person name="O'Toole P.W."/>
        </authorList>
    </citation>
    <scope>NUCLEOTIDE SEQUENCE [LARGE SCALE GENOMIC DNA]</scope>
    <source>
        <strain evidence="4 5">DSM 18527</strain>
    </source>
</reference>
<proteinExistence type="inferred from homology"/>
<dbReference type="GO" id="GO:0016020">
    <property type="term" value="C:membrane"/>
    <property type="evidence" value="ECO:0007669"/>
    <property type="project" value="TreeGrafter"/>
</dbReference>
<dbReference type="SUPFAM" id="SSF51735">
    <property type="entry name" value="NAD(P)-binding Rossmann-fold domains"/>
    <property type="match status" value="1"/>
</dbReference>
<dbReference type="RefSeq" id="WP_052004517.1">
    <property type="nucleotide sequence ID" value="NZ_AZGA01000002.1"/>
</dbReference>
<evidence type="ECO:0000313" key="5">
    <source>
        <dbReference type="Proteomes" id="UP000051236"/>
    </source>
</evidence>
<dbReference type="PROSITE" id="PS00061">
    <property type="entry name" value="ADH_SHORT"/>
    <property type="match status" value="1"/>
</dbReference>
<evidence type="ECO:0000313" key="4">
    <source>
        <dbReference type="EMBL" id="KRM36577.1"/>
    </source>
</evidence>
<keyword evidence="2" id="KW-0560">Oxidoreductase</keyword>
<dbReference type="InterPro" id="IPR036291">
    <property type="entry name" value="NAD(P)-bd_dom_sf"/>
</dbReference>
<dbReference type="OrthoDB" id="9793345at2"/>
<sequence>MKKLAALRNLNGKIVVITGASSGIGQACAIQAAQRGAIVVLAARRMTRLEKLRNQCQELSKHSAFAYYVDMADPDSIEQFCQALVAQVGRPEVLINAAGFGNFENAVDTDPKLIARLIQVNVLGTIYITRLVAQEMMGHAGHIIMLGSMAGKIATAKSAIYSASKFAVVGYANGLRLELKPFDIQVTSINPGPVATEFFDIADKTGAYLKSVDFITLNADALAQRIVSAIGFPVREINTPWIMALAAHLYSAFPRLGDALVLTMFNKK</sequence>
<evidence type="ECO:0000256" key="1">
    <source>
        <dbReference type="ARBA" id="ARBA00006484"/>
    </source>
</evidence>
<dbReference type="InterPro" id="IPR020904">
    <property type="entry name" value="Sc_DH/Rdtase_CS"/>
</dbReference>
<dbReference type="eggNOG" id="COG0300">
    <property type="taxonomic scope" value="Bacteria"/>
</dbReference>
<protein>
    <submittedName>
        <fullName evidence="4">Uncharacterized protein</fullName>
    </submittedName>
</protein>
<name>X0PNG0_9LACO</name>
<evidence type="ECO:0000256" key="3">
    <source>
        <dbReference type="RuleBase" id="RU000363"/>
    </source>
</evidence>
<dbReference type="EMBL" id="AZGA01000002">
    <property type="protein sequence ID" value="KRM36577.1"/>
    <property type="molecule type" value="Genomic_DNA"/>
</dbReference>